<feature type="compositionally biased region" description="Low complexity" evidence="1">
    <location>
        <begin position="207"/>
        <end position="230"/>
    </location>
</feature>
<feature type="compositionally biased region" description="Polar residues" evidence="1">
    <location>
        <begin position="157"/>
        <end position="168"/>
    </location>
</feature>
<name>A0A8J2JM73_9HEXA</name>
<accession>A0A8J2JM73</accession>
<feature type="compositionally biased region" description="Basic and acidic residues" evidence="1">
    <location>
        <begin position="66"/>
        <end position="80"/>
    </location>
</feature>
<evidence type="ECO:0000313" key="2">
    <source>
        <dbReference type="EMBL" id="CAG7719960.1"/>
    </source>
</evidence>
<dbReference type="Proteomes" id="UP000708208">
    <property type="component" value="Unassembled WGS sequence"/>
</dbReference>
<feature type="compositionally biased region" description="Basic and acidic residues" evidence="1">
    <location>
        <begin position="45"/>
        <end position="56"/>
    </location>
</feature>
<feature type="compositionally biased region" description="Basic residues" evidence="1">
    <location>
        <begin position="169"/>
        <end position="178"/>
    </location>
</feature>
<organism evidence="2 3">
    <name type="scientific">Allacma fusca</name>
    <dbReference type="NCBI Taxonomy" id="39272"/>
    <lineage>
        <taxon>Eukaryota</taxon>
        <taxon>Metazoa</taxon>
        <taxon>Ecdysozoa</taxon>
        <taxon>Arthropoda</taxon>
        <taxon>Hexapoda</taxon>
        <taxon>Collembola</taxon>
        <taxon>Symphypleona</taxon>
        <taxon>Sminthuridae</taxon>
        <taxon>Allacma</taxon>
    </lineage>
</organism>
<evidence type="ECO:0000313" key="3">
    <source>
        <dbReference type="Proteomes" id="UP000708208"/>
    </source>
</evidence>
<feature type="compositionally biased region" description="Polar residues" evidence="1">
    <location>
        <begin position="314"/>
        <end position="326"/>
    </location>
</feature>
<dbReference type="EMBL" id="CAJVCH010065924">
    <property type="protein sequence ID" value="CAG7719960.1"/>
    <property type="molecule type" value="Genomic_DNA"/>
</dbReference>
<gene>
    <name evidence="2" type="ORF">AFUS01_LOCUS9255</name>
</gene>
<reference evidence="2" key="1">
    <citation type="submission" date="2021-06" db="EMBL/GenBank/DDBJ databases">
        <authorList>
            <person name="Hodson N. C."/>
            <person name="Mongue J. A."/>
            <person name="Jaron S. K."/>
        </authorList>
    </citation>
    <scope>NUCLEOTIDE SEQUENCE</scope>
</reference>
<dbReference type="AlphaFoldDB" id="A0A8J2JM73"/>
<protein>
    <submittedName>
        <fullName evidence="2">Uncharacterized protein</fullName>
    </submittedName>
</protein>
<feature type="compositionally biased region" description="Basic and acidic residues" evidence="1">
    <location>
        <begin position="179"/>
        <end position="205"/>
    </location>
</feature>
<feature type="compositionally biased region" description="Low complexity" evidence="1">
    <location>
        <begin position="87"/>
        <end position="100"/>
    </location>
</feature>
<proteinExistence type="predicted"/>
<sequence length="326" mass="35110">MERSLTKKPHEKDKAAPSLLAGTLKRPGVGHKSRAAAASASATRHSKEKERLERKSATAQAVKKLAQSERSESSRVRDGSRSVNYLSSTTASRAKAASVAQIHKPSVTLSVGKLVENASVKSEGSLKSRRPKSANNNKDLDGDKSQSALSHGRGKSRSQATFKSTTHSLGRKSLRHQKFSKEKDKKVERKSSVDKDLELGLEKKTNKSSNKLGSGGSSSPTITSSNPGTTDSPIGSKHSSKGRYSGEKKMIRVSMNKTSELRAAMHRPTVKRSTTSKSETSKSSKKSYKALGRESKSKKRPRKRPSSDSASSKQNSGSPPASILRT</sequence>
<evidence type="ECO:0000256" key="1">
    <source>
        <dbReference type="SAM" id="MobiDB-lite"/>
    </source>
</evidence>
<keyword evidence="3" id="KW-1185">Reference proteome</keyword>
<feature type="region of interest" description="Disordered" evidence="1">
    <location>
        <begin position="1"/>
        <end position="326"/>
    </location>
</feature>
<comment type="caution">
    <text evidence="2">The sequence shown here is derived from an EMBL/GenBank/DDBJ whole genome shotgun (WGS) entry which is preliminary data.</text>
</comment>
<feature type="compositionally biased region" description="Basic and acidic residues" evidence="1">
    <location>
        <begin position="1"/>
        <end position="15"/>
    </location>
</feature>